<dbReference type="InterPro" id="IPR032710">
    <property type="entry name" value="NTF2-like_dom_sf"/>
</dbReference>
<evidence type="ECO:0000256" key="3">
    <source>
        <dbReference type="ARBA" id="ARBA00022777"/>
    </source>
</evidence>
<evidence type="ECO:0000256" key="1">
    <source>
        <dbReference type="ARBA" id="ARBA00022679"/>
    </source>
</evidence>
<keyword evidence="7" id="KW-1133">Transmembrane helix</keyword>
<dbReference type="EMBL" id="JAACAK010000112">
    <property type="protein sequence ID" value="NIR76040.1"/>
    <property type="molecule type" value="Genomic_DNA"/>
</dbReference>
<name>A0AAE4Z913_9BACT</name>
<dbReference type="Proteomes" id="UP000702544">
    <property type="component" value="Unassembled WGS sequence"/>
</dbReference>
<keyword evidence="2 5" id="KW-0547">Nucleotide-binding</keyword>
<dbReference type="PANTHER" id="PTHR43289:SF6">
    <property type="entry name" value="SERINE_THREONINE-PROTEIN KINASE NEKL-3"/>
    <property type="match status" value="1"/>
</dbReference>
<feature type="domain" description="Protein kinase" evidence="8">
    <location>
        <begin position="47"/>
        <end position="316"/>
    </location>
</feature>
<dbReference type="Gene3D" id="3.30.200.20">
    <property type="entry name" value="Phosphorylase Kinase, domain 1"/>
    <property type="match status" value="1"/>
</dbReference>
<dbReference type="Gene3D" id="1.10.510.10">
    <property type="entry name" value="Transferase(Phosphotransferase) domain 1"/>
    <property type="match status" value="1"/>
</dbReference>
<dbReference type="CDD" id="cd14014">
    <property type="entry name" value="STKc_PknB_like"/>
    <property type="match status" value="1"/>
</dbReference>
<dbReference type="SUPFAM" id="SSF54427">
    <property type="entry name" value="NTF2-like"/>
    <property type="match status" value="1"/>
</dbReference>
<feature type="compositionally biased region" description="Polar residues" evidence="6">
    <location>
        <begin position="511"/>
        <end position="522"/>
    </location>
</feature>
<keyword evidence="1" id="KW-0808">Transferase</keyword>
<dbReference type="InterPro" id="IPR000719">
    <property type="entry name" value="Prot_kinase_dom"/>
</dbReference>
<keyword evidence="7" id="KW-0472">Membrane</keyword>
<feature type="transmembrane region" description="Helical" evidence="7">
    <location>
        <begin position="354"/>
        <end position="375"/>
    </location>
</feature>
<keyword evidence="4 5" id="KW-0067">ATP-binding</keyword>
<dbReference type="PROSITE" id="PS00108">
    <property type="entry name" value="PROTEIN_KINASE_ST"/>
    <property type="match status" value="1"/>
</dbReference>
<dbReference type="PANTHER" id="PTHR43289">
    <property type="entry name" value="MITOGEN-ACTIVATED PROTEIN KINASE KINASE KINASE 20-RELATED"/>
    <property type="match status" value="1"/>
</dbReference>
<organism evidence="9 10">
    <name type="scientific">Candidatus Kutchimonas denitrificans</name>
    <dbReference type="NCBI Taxonomy" id="3056748"/>
    <lineage>
        <taxon>Bacteria</taxon>
        <taxon>Pseudomonadati</taxon>
        <taxon>Gemmatimonadota</taxon>
        <taxon>Gemmatimonadia</taxon>
        <taxon>Candidatus Palauibacterales</taxon>
        <taxon>Candidatus Palauibacteraceae</taxon>
        <taxon>Candidatus Kutchimonas</taxon>
    </lineage>
</organism>
<dbReference type="AlphaFoldDB" id="A0AAE4Z913"/>
<reference evidence="9 10" key="1">
    <citation type="submission" date="2020-01" db="EMBL/GenBank/DDBJ databases">
        <title>Genomes assembled from Gulf of Kutch pelagic sediment metagenomes.</title>
        <authorList>
            <person name="Chandrashekar M."/>
            <person name="Mahajan M.S."/>
            <person name="Dave K.J."/>
            <person name="Vatsa P."/>
            <person name="Nathani N.M."/>
        </authorList>
    </citation>
    <scope>NUCLEOTIDE SEQUENCE [LARGE SCALE GENOMIC DNA]</scope>
    <source>
        <strain evidence="9">KS3-K002</strain>
    </source>
</reference>
<dbReference type="GO" id="GO:0004674">
    <property type="term" value="F:protein serine/threonine kinase activity"/>
    <property type="evidence" value="ECO:0007669"/>
    <property type="project" value="TreeGrafter"/>
</dbReference>
<keyword evidence="7" id="KW-0812">Transmembrane</keyword>
<dbReference type="SMART" id="SM00220">
    <property type="entry name" value="S_TKc"/>
    <property type="match status" value="1"/>
</dbReference>
<feature type="compositionally biased region" description="Basic and acidic residues" evidence="6">
    <location>
        <begin position="466"/>
        <end position="479"/>
    </location>
</feature>
<feature type="compositionally biased region" description="Low complexity" evidence="6">
    <location>
        <begin position="533"/>
        <end position="543"/>
    </location>
</feature>
<dbReference type="PROSITE" id="PS50011">
    <property type="entry name" value="PROTEIN_KINASE_DOM"/>
    <property type="match status" value="1"/>
</dbReference>
<comment type="caution">
    <text evidence="9">The sequence shown here is derived from an EMBL/GenBank/DDBJ whole genome shotgun (WGS) entry which is preliminary data.</text>
</comment>
<dbReference type="SUPFAM" id="SSF56112">
    <property type="entry name" value="Protein kinase-like (PK-like)"/>
    <property type="match status" value="1"/>
</dbReference>
<dbReference type="PROSITE" id="PS00107">
    <property type="entry name" value="PROTEIN_KINASE_ATP"/>
    <property type="match status" value="1"/>
</dbReference>
<dbReference type="Pfam" id="PF00069">
    <property type="entry name" value="Pkinase"/>
    <property type="match status" value="1"/>
</dbReference>
<evidence type="ECO:0000256" key="2">
    <source>
        <dbReference type="ARBA" id="ARBA00022741"/>
    </source>
</evidence>
<evidence type="ECO:0000256" key="4">
    <source>
        <dbReference type="ARBA" id="ARBA00022840"/>
    </source>
</evidence>
<evidence type="ECO:0000256" key="6">
    <source>
        <dbReference type="SAM" id="MobiDB-lite"/>
    </source>
</evidence>
<feature type="region of interest" description="Disordered" evidence="6">
    <location>
        <begin position="405"/>
        <end position="543"/>
    </location>
</feature>
<protein>
    <submittedName>
        <fullName evidence="9">Protein kinase</fullName>
    </submittedName>
</protein>
<evidence type="ECO:0000259" key="8">
    <source>
        <dbReference type="PROSITE" id="PS50011"/>
    </source>
</evidence>
<dbReference type="GO" id="GO:0005524">
    <property type="term" value="F:ATP binding"/>
    <property type="evidence" value="ECO:0007669"/>
    <property type="project" value="UniProtKB-UniRule"/>
</dbReference>
<evidence type="ECO:0000313" key="10">
    <source>
        <dbReference type="Proteomes" id="UP000702544"/>
    </source>
</evidence>
<evidence type="ECO:0000256" key="7">
    <source>
        <dbReference type="SAM" id="Phobius"/>
    </source>
</evidence>
<proteinExistence type="predicted"/>
<dbReference type="InterPro" id="IPR008271">
    <property type="entry name" value="Ser/Thr_kinase_AS"/>
</dbReference>
<feature type="binding site" evidence="5">
    <location>
        <position position="76"/>
    </location>
    <ligand>
        <name>ATP</name>
        <dbReference type="ChEBI" id="CHEBI:30616"/>
    </ligand>
</feature>
<evidence type="ECO:0000256" key="5">
    <source>
        <dbReference type="PROSITE-ProRule" id="PRU10141"/>
    </source>
</evidence>
<keyword evidence="3 9" id="KW-0418">Kinase</keyword>
<dbReference type="InterPro" id="IPR017441">
    <property type="entry name" value="Protein_kinase_ATP_BS"/>
</dbReference>
<dbReference type="InterPro" id="IPR011009">
    <property type="entry name" value="Kinase-like_dom_sf"/>
</dbReference>
<accession>A0AAE4Z913</accession>
<evidence type="ECO:0000313" key="9">
    <source>
        <dbReference type="EMBL" id="NIR76040.1"/>
    </source>
</evidence>
<sequence length="648" mass="70616">MPFEGATCPDCGTPGPVVEFILGSSSERMTAQEELMERLRNVTRGEFEILREIGHGGMARVYLAHELALDRQVALKVLSPLFAEYPEIVRRFQHEARTAGQLSHPHIVPVFAVYQGDGLSFFTMPFVKGSSFREIMHGAGPMEVADVVRFLREAASGLAYAHQHGVIHRDVKPENMMLDEVTGRLMLTDFGLAKALGAESLTVPGDMIGTPHYMAPEQCEGDGEVDGRNDQYALALVGYEMLAGAYPFDVNGFRELLMKQLTEEPPPLEERRPDVPPHIAVALHKALSKKPADRFPSIEEFAWNLAGRPPTEKPAILTGKRSRAFGSYEAKTLWMRERLLRLHRRKRRRLLKRWAWPAGLSAAAAVLLYLGVAAVSRFGPSANASPDNGREADPVPFAEVEMSDGADFVPFGPPLAREPSVDETTTEPEASSLAAGPSPRPQASGSQRAGRPESRPDPVDTAPAAARDERGSPRSAREEDGADDGARGQAPTRNAGLPAASTDDASGETAPDSTAGTVSDDTASVDGPDREATTGPAEEVAAPEAALELFRDALEGEDLEALQQIYGGQIPDSDRKMLRQIFDNAGALEVDMQTRELERQGDRALVEVDYPMSYVLERTGRGQKFTLKLRVELELGAAGWRIVALERR</sequence>
<gene>
    <name evidence="9" type="ORF">GWO12_13175</name>
</gene>